<dbReference type="InterPro" id="IPR013783">
    <property type="entry name" value="Ig-like_fold"/>
</dbReference>
<sequence length="137" mass="16069">MKKTKLELKDKAIRPIKRIKPLLITPKRIVVFVFILFLILVAIYFWREISFLVTAPKLEVNQPPTDITITEGSFEILGKTEATAYLTVNKEEVYLDKEGNFKTTIELSEGLNIIKIESKNRFNKKNEIIRRIIYEKR</sequence>
<dbReference type="AlphaFoldDB" id="X0XBX9"/>
<accession>X0XBX9</accession>
<organism evidence="2">
    <name type="scientific">marine sediment metagenome</name>
    <dbReference type="NCBI Taxonomy" id="412755"/>
    <lineage>
        <taxon>unclassified sequences</taxon>
        <taxon>metagenomes</taxon>
        <taxon>ecological metagenomes</taxon>
    </lineage>
</organism>
<evidence type="ECO:0000313" key="2">
    <source>
        <dbReference type="EMBL" id="GAG40694.1"/>
    </source>
</evidence>
<keyword evidence="1" id="KW-1133">Transmembrane helix</keyword>
<name>X0XBX9_9ZZZZ</name>
<dbReference type="Gene3D" id="2.60.40.10">
    <property type="entry name" value="Immunoglobulins"/>
    <property type="match status" value="1"/>
</dbReference>
<keyword evidence="1" id="KW-0472">Membrane</keyword>
<protein>
    <submittedName>
        <fullName evidence="2">Uncharacterized protein</fullName>
    </submittedName>
</protein>
<dbReference type="EMBL" id="BARS01046213">
    <property type="protein sequence ID" value="GAG40694.1"/>
    <property type="molecule type" value="Genomic_DNA"/>
</dbReference>
<feature type="transmembrane region" description="Helical" evidence="1">
    <location>
        <begin position="21"/>
        <end position="46"/>
    </location>
</feature>
<keyword evidence="1" id="KW-0812">Transmembrane</keyword>
<evidence type="ECO:0000256" key="1">
    <source>
        <dbReference type="SAM" id="Phobius"/>
    </source>
</evidence>
<reference evidence="2" key="1">
    <citation type="journal article" date="2014" name="Front. Microbiol.">
        <title>High frequency of phylogenetically diverse reductive dehalogenase-homologous genes in deep subseafloor sedimentary metagenomes.</title>
        <authorList>
            <person name="Kawai M."/>
            <person name="Futagami T."/>
            <person name="Toyoda A."/>
            <person name="Takaki Y."/>
            <person name="Nishi S."/>
            <person name="Hori S."/>
            <person name="Arai W."/>
            <person name="Tsubouchi T."/>
            <person name="Morono Y."/>
            <person name="Uchiyama I."/>
            <person name="Ito T."/>
            <person name="Fujiyama A."/>
            <person name="Inagaki F."/>
            <person name="Takami H."/>
        </authorList>
    </citation>
    <scope>NUCLEOTIDE SEQUENCE</scope>
    <source>
        <strain evidence="2">Expedition CK06-06</strain>
    </source>
</reference>
<comment type="caution">
    <text evidence="2">The sequence shown here is derived from an EMBL/GenBank/DDBJ whole genome shotgun (WGS) entry which is preliminary data.</text>
</comment>
<gene>
    <name evidence="2" type="ORF">S01H1_69586</name>
</gene>
<proteinExistence type="predicted"/>